<evidence type="ECO:0000313" key="2">
    <source>
        <dbReference type="EnsemblMetazoa" id="Aqu2.1.43548_001"/>
    </source>
</evidence>
<feature type="compositionally biased region" description="Acidic residues" evidence="1">
    <location>
        <begin position="98"/>
        <end position="131"/>
    </location>
</feature>
<protein>
    <recommendedName>
        <fullName evidence="3">RING-type domain-containing protein</fullName>
    </recommendedName>
</protein>
<feature type="region of interest" description="Disordered" evidence="1">
    <location>
        <begin position="235"/>
        <end position="262"/>
    </location>
</feature>
<evidence type="ECO:0000256" key="1">
    <source>
        <dbReference type="SAM" id="MobiDB-lite"/>
    </source>
</evidence>
<dbReference type="InParanoid" id="A0A1X7VVW6"/>
<dbReference type="GO" id="GO:0061630">
    <property type="term" value="F:ubiquitin protein ligase activity"/>
    <property type="evidence" value="ECO:0007669"/>
    <property type="project" value="TreeGrafter"/>
</dbReference>
<proteinExistence type="predicted"/>
<dbReference type="InterPro" id="IPR013083">
    <property type="entry name" value="Znf_RING/FYVE/PHD"/>
</dbReference>
<dbReference type="PANTHER" id="PTHR25462:SF291">
    <property type="entry name" value="E3 UBIQUITIN-PROTEIN LIGASE TRIM45"/>
    <property type="match status" value="1"/>
</dbReference>
<dbReference type="SUPFAM" id="SSF57850">
    <property type="entry name" value="RING/U-box"/>
    <property type="match status" value="1"/>
</dbReference>
<dbReference type="AlphaFoldDB" id="A0A1X7VVW6"/>
<reference evidence="2" key="1">
    <citation type="submission" date="2017-05" db="UniProtKB">
        <authorList>
            <consortium name="EnsemblMetazoa"/>
        </authorList>
    </citation>
    <scope>IDENTIFICATION</scope>
</reference>
<feature type="region of interest" description="Disordered" evidence="1">
    <location>
        <begin position="69"/>
        <end position="133"/>
    </location>
</feature>
<dbReference type="EnsemblMetazoa" id="Aqu2.1.43548_001">
    <property type="protein sequence ID" value="Aqu2.1.43548_001"/>
    <property type="gene ID" value="Aqu2.1.43548"/>
</dbReference>
<accession>A0A1X7VVW6</accession>
<organism evidence="2">
    <name type="scientific">Amphimedon queenslandica</name>
    <name type="common">Sponge</name>
    <dbReference type="NCBI Taxonomy" id="400682"/>
    <lineage>
        <taxon>Eukaryota</taxon>
        <taxon>Metazoa</taxon>
        <taxon>Porifera</taxon>
        <taxon>Demospongiae</taxon>
        <taxon>Heteroscleromorpha</taxon>
        <taxon>Haplosclerida</taxon>
        <taxon>Niphatidae</taxon>
        <taxon>Amphimedon</taxon>
    </lineage>
</organism>
<dbReference type="OrthoDB" id="264520at2759"/>
<evidence type="ECO:0008006" key="3">
    <source>
        <dbReference type="Google" id="ProtNLM"/>
    </source>
</evidence>
<dbReference type="InterPro" id="IPR047153">
    <property type="entry name" value="TRIM45/56/19-like"/>
</dbReference>
<feature type="compositionally biased region" description="Low complexity" evidence="1">
    <location>
        <begin position="253"/>
        <end position="262"/>
    </location>
</feature>
<dbReference type="PANTHER" id="PTHR25462">
    <property type="entry name" value="BONUS, ISOFORM C-RELATED"/>
    <property type="match status" value="1"/>
</dbReference>
<name>A0A1X7VVW6_AMPQE</name>
<sequence length="535" mass="61233">MAALEEPAIEREESSINKSSFDVETFCQRHLKCKECNKSYVDPIMLSCLHTYCPDCFIQKAAEKKRKREESAIARESQSVSTESYVVVQSQREGEERAGEEEGEDEEEGMVSEDENQEEGEREAGAQEDEERFVPHKKENLTAPHDCDSGDDVQGLVNRPLSNIIHAAKLKEKLPQGKMECQKCKKDIAKWICNNKECGNIPLCDFCREAHRRQEDTEDHQVNKIDPEKDWWKGMNRQTWPCSKHPSGGSGPGPRRAMARASEALEESLKEQQKVERLKDTFKDAKNRGENVKRSLETKRDDAIAALNDRYNQLVQQLTVEKDKAIAKANLICDLKQKEIDDHQAVLKRVTETLEDSLEFIRDFSNIANPAEFMFLKTQLTKRLDYLYDRYSTFDLSPADDDELYLKPSNDDLPAKMFGKIYSTPSVKKFAFLKHHQNKFNSGVVITLECRDISGGPAAPESVLPELKAVITNPREDITDGLACEVKPNNKTRCYNITVPPIKEKGLRRVHIYQPRPHPQKQYYIQGGPFSLRYD</sequence>
<dbReference type="Gene3D" id="3.30.40.10">
    <property type="entry name" value="Zinc/RING finger domain, C3HC4 (zinc finger)"/>
    <property type="match status" value="1"/>
</dbReference>
<feature type="compositionally biased region" description="Polar residues" evidence="1">
    <location>
        <begin position="78"/>
        <end position="91"/>
    </location>
</feature>